<dbReference type="Pfam" id="PF00501">
    <property type="entry name" value="AMP-binding"/>
    <property type="match status" value="1"/>
</dbReference>
<organism evidence="5 6">
    <name type="scientific">Teladorsagia circumcincta</name>
    <name type="common">Brown stomach worm</name>
    <name type="synonym">Ostertagia circumcincta</name>
    <dbReference type="NCBI Taxonomy" id="45464"/>
    <lineage>
        <taxon>Eukaryota</taxon>
        <taxon>Metazoa</taxon>
        <taxon>Ecdysozoa</taxon>
        <taxon>Nematoda</taxon>
        <taxon>Chromadorea</taxon>
        <taxon>Rhabditida</taxon>
        <taxon>Rhabditina</taxon>
        <taxon>Rhabditomorpha</taxon>
        <taxon>Strongyloidea</taxon>
        <taxon>Trichostrongylidae</taxon>
        <taxon>Teladorsagia</taxon>
    </lineage>
</organism>
<dbReference type="InterPro" id="IPR042099">
    <property type="entry name" value="ANL_N_sf"/>
</dbReference>
<dbReference type="GO" id="GO:0016405">
    <property type="term" value="F:CoA-ligase activity"/>
    <property type="evidence" value="ECO:0007669"/>
    <property type="project" value="TreeGrafter"/>
</dbReference>
<gene>
    <name evidence="5" type="ORF">TELCIR_16084</name>
</gene>
<evidence type="ECO:0000256" key="1">
    <source>
        <dbReference type="ARBA" id="ARBA00004275"/>
    </source>
</evidence>
<dbReference type="PANTHER" id="PTHR24096:SF381">
    <property type="entry name" value="4-COUMARATE--COA LIGASE 1-LIKE"/>
    <property type="match status" value="1"/>
</dbReference>
<dbReference type="PANTHER" id="PTHR24096">
    <property type="entry name" value="LONG-CHAIN-FATTY-ACID--COA LIGASE"/>
    <property type="match status" value="1"/>
</dbReference>
<evidence type="ECO:0000256" key="2">
    <source>
        <dbReference type="ARBA" id="ARBA00023140"/>
    </source>
</evidence>
<dbReference type="Gene3D" id="3.40.50.980">
    <property type="match status" value="1"/>
</dbReference>
<keyword evidence="3" id="KW-1133">Transmembrane helix</keyword>
<accession>A0A2G9TY51</accession>
<evidence type="ECO:0000313" key="5">
    <source>
        <dbReference type="EMBL" id="PIO62362.1"/>
    </source>
</evidence>
<dbReference type="SUPFAM" id="SSF56801">
    <property type="entry name" value="Acetyl-CoA synthetase-like"/>
    <property type="match status" value="1"/>
</dbReference>
<dbReference type="OrthoDB" id="10253869at2759"/>
<protein>
    <recommendedName>
        <fullName evidence="4">AMP-dependent synthetase/ligase domain-containing protein</fullName>
    </recommendedName>
</protein>
<dbReference type="InterPro" id="IPR000873">
    <property type="entry name" value="AMP-dep_synth/lig_dom"/>
</dbReference>
<keyword evidence="6" id="KW-1185">Reference proteome</keyword>
<evidence type="ECO:0000313" key="6">
    <source>
        <dbReference type="Proteomes" id="UP000230423"/>
    </source>
</evidence>
<keyword evidence="2" id="KW-0576">Peroxisome</keyword>
<proteinExistence type="predicted"/>
<keyword evidence="3" id="KW-0812">Transmembrane</keyword>
<keyword evidence="3" id="KW-0472">Membrane</keyword>
<feature type="domain" description="AMP-dependent synthetase/ligase" evidence="4">
    <location>
        <begin position="99"/>
        <end position="198"/>
    </location>
</feature>
<comment type="subcellular location">
    <subcellularLocation>
        <location evidence="1">Peroxisome</location>
    </subcellularLocation>
</comment>
<dbReference type="GO" id="GO:0005777">
    <property type="term" value="C:peroxisome"/>
    <property type="evidence" value="ECO:0007669"/>
    <property type="project" value="UniProtKB-SubCell"/>
</dbReference>
<dbReference type="Gene3D" id="3.40.50.12780">
    <property type="entry name" value="N-terminal domain of ligase-like"/>
    <property type="match status" value="2"/>
</dbReference>
<reference evidence="5 6" key="1">
    <citation type="submission" date="2015-09" db="EMBL/GenBank/DDBJ databases">
        <title>Draft genome of the parasitic nematode Teladorsagia circumcincta isolate WARC Sus (inbred).</title>
        <authorList>
            <person name="Mitreva M."/>
        </authorList>
    </citation>
    <scope>NUCLEOTIDE SEQUENCE [LARGE SCALE GENOMIC DNA]</scope>
    <source>
        <strain evidence="5 6">S</strain>
    </source>
</reference>
<dbReference type="Proteomes" id="UP000230423">
    <property type="component" value="Unassembled WGS sequence"/>
</dbReference>
<evidence type="ECO:0000259" key="4">
    <source>
        <dbReference type="Pfam" id="PF00501"/>
    </source>
</evidence>
<name>A0A2G9TY51_TELCI</name>
<dbReference type="AlphaFoldDB" id="A0A2G9TY51"/>
<evidence type="ECO:0000256" key="3">
    <source>
        <dbReference type="SAM" id="Phobius"/>
    </source>
</evidence>
<dbReference type="EMBL" id="KZ352207">
    <property type="protein sequence ID" value="PIO62362.1"/>
    <property type="molecule type" value="Genomic_DNA"/>
</dbReference>
<feature type="non-terminal residue" evidence="5">
    <location>
        <position position="288"/>
    </location>
</feature>
<dbReference type="Gene3D" id="2.30.38.10">
    <property type="entry name" value="Luciferase, Domain 3"/>
    <property type="match status" value="1"/>
</dbReference>
<sequence>MIRSRLPKLEVPGVPFHEYFFKSTRKYADNLAMINNDTKEQFTFADLITKAKFIGRALVAMGVERGEILCTGARELADGYPILDDLQFVGDSSVSDDVMLPRIQPRHDIVYLPFSSGIHGKRKGILTTHYIMNAKTMISFNSNSYIHPERGEYTVAMMPFHRQLGLEAIFISLLAGATVVTVSNFCVHTLMTCIDRFKRAYTDLVSLSAYGMTEVGLITRTVPSEKYSATCGKLAANLSLKVVDLISGRVVGPYQKGVIYVKGVSVLSPYLNNEEATREQIRGGWRKT</sequence>
<feature type="transmembrane region" description="Helical" evidence="3">
    <location>
        <begin position="168"/>
        <end position="191"/>
    </location>
</feature>